<evidence type="ECO:0000313" key="2">
    <source>
        <dbReference type="EMBL" id="CCB56648.1"/>
    </source>
</evidence>
<dbReference type="Proteomes" id="UP000009183">
    <property type="component" value="Chromosome 1"/>
</dbReference>
<dbReference type="EMBL" id="FN596002">
    <property type="protein sequence ID" value="CCB56648.1"/>
    <property type="molecule type" value="Genomic_DNA"/>
</dbReference>
<keyword evidence="3" id="KW-1185">Reference proteome</keyword>
<sequence>MSMSVSKTSGGASRHQKSVNGYPGPVVSGVQRETGSSRSSSFQRNPAS</sequence>
<dbReference type="STRING" id="29760.F6HPM0"/>
<feature type="compositionally biased region" description="Polar residues" evidence="1">
    <location>
        <begin position="31"/>
        <end position="48"/>
    </location>
</feature>
<accession>F6HPM0</accession>
<evidence type="ECO:0000256" key="1">
    <source>
        <dbReference type="SAM" id="MobiDB-lite"/>
    </source>
</evidence>
<protein>
    <submittedName>
        <fullName evidence="2">Uncharacterized protein</fullName>
    </submittedName>
</protein>
<name>F6HPM0_VITVI</name>
<feature type="compositionally biased region" description="Polar residues" evidence="1">
    <location>
        <begin position="1"/>
        <end position="11"/>
    </location>
</feature>
<feature type="region of interest" description="Disordered" evidence="1">
    <location>
        <begin position="1"/>
        <end position="48"/>
    </location>
</feature>
<evidence type="ECO:0000313" key="3">
    <source>
        <dbReference type="Proteomes" id="UP000009183"/>
    </source>
</evidence>
<gene>
    <name evidence="2" type="ordered locus">VIT_01s0026g00410</name>
</gene>
<dbReference type="HOGENOM" id="CLU_3161006_0_0_1"/>
<organism evidence="2 3">
    <name type="scientific">Vitis vinifera</name>
    <name type="common">Grape</name>
    <dbReference type="NCBI Taxonomy" id="29760"/>
    <lineage>
        <taxon>Eukaryota</taxon>
        <taxon>Viridiplantae</taxon>
        <taxon>Streptophyta</taxon>
        <taxon>Embryophyta</taxon>
        <taxon>Tracheophyta</taxon>
        <taxon>Spermatophyta</taxon>
        <taxon>Magnoliopsida</taxon>
        <taxon>eudicotyledons</taxon>
        <taxon>Gunneridae</taxon>
        <taxon>Pentapetalae</taxon>
        <taxon>rosids</taxon>
        <taxon>Vitales</taxon>
        <taxon>Vitaceae</taxon>
        <taxon>Viteae</taxon>
        <taxon>Vitis</taxon>
    </lineage>
</organism>
<dbReference type="InParanoid" id="F6HPM0"/>
<reference evidence="3" key="1">
    <citation type="journal article" date="2007" name="Nature">
        <title>The grapevine genome sequence suggests ancestral hexaploidization in major angiosperm phyla.</title>
        <authorList>
            <consortium name="The French-Italian Public Consortium for Grapevine Genome Characterization."/>
            <person name="Jaillon O."/>
            <person name="Aury J.-M."/>
            <person name="Noel B."/>
            <person name="Policriti A."/>
            <person name="Clepet C."/>
            <person name="Casagrande A."/>
            <person name="Choisne N."/>
            <person name="Aubourg S."/>
            <person name="Vitulo N."/>
            <person name="Jubin C."/>
            <person name="Vezzi A."/>
            <person name="Legeai F."/>
            <person name="Hugueney P."/>
            <person name="Dasilva C."/>
            <person name="Horner D."/>
            <person name="Mica E."/>
            <person name="Jublot D."/>
            <person name="Poulain J."/>
            <person name="Bruyere C."/>
            <person name="Billault A."/>
            <person name="Segurens B."/>
            <person name="Gouyvenoux M."/>
            <person name="Ugarte E."/>
            <person name="Cattonaro F."/>
            <person name="Anthouard V."/>
            <person name="Vico V."/>
            <person name="Del Fabbro C."/>
            <person name="Alaux M."/>
            <person name="Di Gaspero G."/>
            <person name="Dumas V."/>
            <person name="Felice N."/>
            <person name="Paillard S."/>
            <person name="Juman I."/>
            <person name="Moroldo M."/>
            <person name="Scalabrin S."/>
            <person name="Canaguier A."/>
            <person name="Le Clainche I."/>
            <person name="Malacrida G."/>
            <person name="Durand E."/>
            <person name="Pesole G."/>
            <person name="Laucou V."/>
            <person name="Chatelet P."/>
            <person name="Merdinoglu D."/>
            <person name="Delledonne M."/>
            <person name="Pezzotti M."/>
            <person name="Lecharny A."/>
            <person name="Scarpelli C."/>
            <person name="Artiguenave F."/>
            <person name="Pe M.E."/>
            <person name="Valle G."/>
            <person name="Morgante M."/>
            <person name="Caboche M."/>
            <person name="Adam-Blondon A.-F."/>
            <person name="Weissenbach J."/>
            <person name="Quetier F."/>
            <person name="Wincker P."/>
        </authorList>
    </citation>
    <scope>NUCLEOTIDE SEQUENCE [LARGE SCALE GENOMIC DNA]</scope>
    <source>
        <strain evidence="3">cv. Pinot noir / PN40024</strain>
    </source>
</reference>
<proteinExistence type="predicted"/>
<dbReference type="PaxDb" id="29760-VIT_01s0026g00410.t01"/>
<dbReference type="AlphaFoldDB" id="F6HPM0"/>